<evidence type="ECO:0000256" key="3">
    <source>
        <dbReference type="ARBA" id="ARBA00022448"/>
    </source>
</evidence>
<evidence type="ECO:0000256" key="9">
    <source>
        <dbReference type="RuleBase" id="RU363032"/>
    </source>
</evidence>
<dbReference type="Pfam" id="PF00528">
    <property type="entry name" value="BPD_transp_1"/>
    <property type="match status" value="1"/>
</dbReference>
<dbReference type="GO" id="GO:0006865">
    <property type="term" value="P:amino acid transport"/>
    <property type="evidence" value="ECO:0007669"/>
    <property type="project" value="UniProtKB-KW"/>
</dbReference>
<reference evidence="11 12" key="1">
    <citation type="submission" date="2014-12" db="EMBL/GenBank/DDBJ databases">
        <title>Genome sequencing of Photobacterium gaetbulicola AD005a.</title>
        <authorList>
            <person name="Adrian T.G.S."/>
            <person name="Chan K.G."/>
        </authorList>
    </citation>
    <scope>NUCLEOTIDE SEQUENCE [LARGE SCALE GENOMIC DNA]</scope>
    <source>
        <strain evidence="11 12">AD005a</strain>
    </source>
</reference>
<keyword evidence="6" id="KW-0029">Amino-acid transport</keyword>
<feature type="domain" description="ABC transmembrane type-1" evidence="10">
    <location>
        <begin position="158"/>
        <end position="352"/>
    </location>
</feature>
<dbReference type="CDD" id="cd06261">
    <property type="entry name" value="TM_PBP2"/>
    <property type="match status" value="1"/>
</dbReference>
<dbReference type="FunFam" id="1.10.3720.10:FF:000032">
    <property type="entry name" value="General amino acid ABC transporter permease"/>
    <property type="match status" value="1"/>
</dbReference>
<evidence type="ECO:0000256" key="8">
    <source>
        <dbReference type="ARBA" id="ARBA00023136"/>
    </source>
</evidence>
<dbReference type="GO" id="GO:0043190">
    <property type="term" value="C:ATP-binding cassette (ABC) transporter complex"/>
    <property type="evidence" value="ECO:0007669"/>
    <property type="project" value="InterPro"/>
</dbReference>
<feature type="transmembrane region" description="Helical" evidence="9">
    <location>
        <begin position="326"/>
        <end position="348"/>
    </location>
</feature>
<feature type="transmembrane region" description="Helical" evidence="9">
    <location>
        <begin position="97"/>
        <end position="116"/>
    </location>
</feature>
<protein>
    <submittedName>
        <fullName evidence="11">Amino acid ABC transporter permease</fullName>
    </submittedName>
</protein>
<feature type="transmembrane region" description="Helical" evidence="9">
    <location>
        <begin position="203"/>
        <end position="224"/>
    </location>
</feature>
<keyword evidence="8 9" id="KW-0472">Membrane</keyword>
<dbReference type="SUPFAM" id="SSF161098">
    <property type="entry name" value="MetI-like"/>
    <property type="match status" value="1"/>
</dbReference>
<evidence type="ECO:0000256" key="1">
    <source>
        <dbReference type="ARBA" id="ARBA00004429"/>
    </source>
</evidence>
<dbReference type="NCBIfam" id="TIGR01726">
    <property type="entry name" value="HEQRo_perm_3TM"/>
    <property type="match status" value="1"/>
</dbReference>
<dbReference type="EMBL" id="JWLZ01000157">
    <property type="protein sequence ID" value="KHT63467.1"/>
    <property type="molecule type" value="Genomic_DNA"/>
</dbReference>
<feature type="transmembrane region" description="Helical" evidence="9">
    <location>
        <begin position="32"/>
        <end position="56"/>
    </location>
</feature>
<evidence type="ECO:0000256" key="5">
    <source>
        <dbReference type="ARBA" id="ARBA00022692"/>
    </source>
</evidence>
<evidence type="ECO:0000256" key="4">
    <source>
        <dbReference type="ARBA" id="ARBA00022475"/>
    </source>
</evidence>
<dbReference type="PROSITE" id="PS50928">
    <property type="entry name" value="ABC_TM1"/>
    <property type="match status" value="1"/>
</dbReference>
<name>A0A0B9H3K0_9GAMM</name>
<organism evidence="11 12">
    <name type="scientific">Photobacterium gaetbulicola</name>
    <dbReference type="NCBI Taxonomy" id="1295392"/>
    <lineage>
        <taxon>Bacteria</taxon>
        <taxon>Pseudomonadati</taxon>
        <taxon>Pseudomonadota</taxon>
        <taxon>Gammaproteobacteria</taxon>
        <taxon>Vibrionales</taxon>
        <taxon>Vibrionaceae</taxon>
        <taxon>Photobacterium</taxon>
    </lineage>
</organism>
<keyword evidence="5 9" id="KW-0812">Transmembrane</keyword>
<evidence type="ECO:0000256" key="7">
    <source>
        <dbReference type="ARBA" id="ARBA00022989"/>
    </source>
</evidence>
<keyword evidence="4" id="KW-1003">Cell membrane</keyword>
<comment type="subcellular location">
    <subcellularLocation>
        <location evidence="1">Cell inner membrane</location>
        <topology evidence="1">Multi-pass membrane protein</topology>
    </subcellularLocation>
    <subcellularLocation>
        <location evidence="9">Cell membrane</location>
        <topology evidence="9">Multi-pass membrane protein</topology>
    </subcellularLocation>
</comment>
<evidence type="ECO:0000256" key="6">
    <source>
        <dbReference type="ARBA" id="ARBA00022970"/>
    </source>
</evidence>
<proteinExistence type="inferred from homology"/>
<comment type="similarity">
    <text evidence="2">Belongs to the binding-protein-dependent transport system permease family. HisMQ subfamily.</text>
</comment>
<evidence type="ECO:0000313" key="11">
    <source>
        <dbReference type="EMBL" id="KHT63467.1"/>
    </source>
</evidence>
<dbReference type="InterPro" id="IPR043429">
    <property type="entry name" value="ArtM/GltK/GlnP/TcyL/YhdX-like"/>
</dbReference>
<dbReference type="PANTHER" id="PTHR30614">
    <property type="entry name" value="MEMBRANE COMPONENT OF AMINO ACID ABC TRANSPORTER"/>
    <property type="match status" value="1"/>
</dbReference>
<gene>
    <name evidence="11" type="ORF">RJ45_11675</name>
</gene>
<accession>A0A0B9H3K0</accession>
<dbReference type="RefSeq" id="WP_039461839.1">
    <property type="nucleotide sequence ID" value="NZ_JWLZ01000157.1"/>
</dbReference>
<evidence type="ECO:0000313" key="12">
    <source>
        <dbReference type="Proteomes" id="UP000031278"/>
    </source>
</evidence>
<feature type="transmembrane region" description="Helical" evidence="9">
    <location>
        <begin position="230"/>
        <end position="249"/>
    </location>
</feature>
<keyword evidence="3 9" id="KW-0813">Transport</keyword>
<feature type="transmembrane region" description="Helical" evidence="9">
    <location>
        <begin position="303"/>
        <end position="320"/>
    </location>
</feature>
<dbReference type="InterPro" id="IPR000515">
    <property type="entry name" value="MetI-like"/>
</dbReference>
<evidence type="ECO:0000256" key="2">
    <source>
        <dbReference type="ARBA" id="ARBA00010072"/>
    </source>
</evidence>
<dbReference type="AlphaFoldDB" id="A0A0B9H3K0"/>
<comment type="caution">
    <text evidence="11">The sequence shown here is derived from an EMBL/GenBank/DDBJ whole genome shotgun (WGS) entry which is preliminary data.</text>
</comment>
<dbReference type="Gene3D" id="1.10.3720.10">
    <property type="entry name" value="MetI-like"/>
    <property type="match status" value="1"/>
</dbReference>
<dbReference type="InterPro" id="IPR010065">
    <property type="entry name" value="AA_ABC_transptr_permease_3TM"/>
</dbReference>
<evidence type="ECO:0000259" key="10">
    <source>
        <dbReference type="PROSITE" id="PS50928"/>
    </source>
</evidence>
<keyword evidence="7 9" id="KW-1133">Transmembrane helix</keyword>
<feature type="transmembrane region" description="Helical" evidence="9">
    <location>
        <begin position="154"/>
        <end position="182"/>
    </location>
</feature>
<dbReference type="Proteomes" id="UP000031278">
    <property type="component" value="Unassembled WGS sequence"/>
</dbReference>
<feature type="transmembrane region" description="Helical" evidence="9">
    <location>
        <begin position="123"/>
        <end position="142"/>
    </location>
</feature>
<dbReference type="InterPro" id="IPR035906">
    <property type="entry name" value="MetI-like_sf"/>
</dbReference>
<dbReference type="PANTHER" id="PTHR30614:SF41">
    <property type="entry name" value="INNER MEMBRANE AMINO-ACID ABC TRANSPORTER PERMEASE PROTEIN YHDY"/>
    <property type="match status" value="1"/>
</dbReference>
<sequence>MKVFHFSPSEAPPSKMIGISAWLRENLFSSALNTLITGAIAGVIFAVVTSLFQWAFLDADWVGLSREDCGRDGACWVFVQARFDQFMFGFYPSEESWRPMTFMLGLAATIAVLLLGKGSVKKVGLVFALTVFPVLSVVLLYGGLAGLPVVETHLWGGLLITLVIALTGIVVSLPLGVVLALGRRSSMPIVRSMSTVYIEFWRGVPLITVLFMASVMLPLFLSGGTEIDKLIRALIGVVLFNAAYMAEAIRGGLQSIPKGQFEAAEALGLSYWKSTRLIILPQALKISIPSIVNTFIALLKDTSLVLIIGMFDVLGIAQSANSDPAWLGFSTESFVFAALVFWIMCFGMSRYSIYLEGKLNTGHSN</sequence>
<dbReference type="GO" id="GO:0022857">
    <property type="term" value="F:transmembrane transporter activity"/>
    <property type="evidence" value="ECO:0007669"/>
    <property type="project" value="InterPro"/>
</dbReference>